<dbReference type="AlphaFoldDB" id="G7QC97"/>
<organism evidence="1 2">
    <name type="scientific">Solidesulfovibrio carbinoliphilus subsp. oakridgensis</name>
    <dbReference type="NCBI Taxonomy" id="694327"/>
    <lineage>
        <taxon>Bacteria</taxon>
        <taxon>Pseudomonadati</taxon>
        <taxon>Thermodesulfobacteriota</taxon>
        <taxon>Desulfovibrionia</taxon>
        <taxon>Desulfovibrionales</taxon>
        <taxon>Desulfovibrionaceae</taxon>
        <taxon>Solidesulfovibrio</taxon>
    </lineage>
</organism>
<reference evidence="2" key="1">
    <citation type="journal article" date="2015" name="Genome Announc.">
        <title>High-Quality Draft Genome Sequence of Desulfovibrio carbinoliphilus FW-101-2B, an Organic Acid-Oxidizing Sulfate-Reducing Bacterium Isolated from Uranium(VI)-Contaminated Groundwater.</title>
        <authorList>
            <person name="Ramsay B.D."/>
            <person name="Hwang C."/>
            <person name="Woo H.L."/>
            <person name="Carroll S.L."/>
            <person name="Lucas S."/>
            <person name="Han J."/>
            <person name="Lapidus A.L."/>
            <person name="Cheng J.F."/>
            <person name="Goodwin L.A."/>
            <person name="Pitluck S."/>
            <person name="Peters L."/>
            <person name="Chertkov O."/>
            <person name="Held B."/>
            <person name="Detter J.C."/>
            <person name="Han C.S."/>
            <person name="Tapia R."/>
            <person name="Land M.L."/>
            <person name="Hauser L.J."/>
            <person name="Kyrpides N.C."/>
            <person name="Ivanova N.N."/>
            <person name="Mikhailova N."/>
            <person name="Pagani I."/>
            <person name="Woyke T."/>
            <person name="Arkin A.P."/>
            <person name="Dehal P."/>
            <person name="Chivian D."/>
            <person name="Criddle C.S."/>
            <person name="Wu W."/>
            <person name="Chakraborty R."/>
            <person name="Hazen T.C."/>
            <person name="Fields M.W."/>
        </authorList>
    </citation>
    <scope>NUCLEOTIDE SEQUENCE [LARGE SCALE GENOMIC DNA]</scope>
    <source>
        <strain evidence="2">FW-101-2B</strain>
    </source>
</reference>
<dbReference type="HOGENOM" id="CLU_1347105_0_0_7"/>
<dbReference type="STRING" id="694327.DFW101_3547"/>
<evidence type="ECO:0000313" key="2">
    <source>
        <dbReference type="Proteomes" id="UP000004662"/>
    </source>
</evidence>
<sequence>MDMSVTFGTSDPYKPMETTRTLNRAGAKAEAQASRRARGLAADCCRGMGRVSPAECVAMFRAGDKTCTRDGGCSMGRLEDMRRPDLRAVLEEVRTIEARVVKLLAKPVKRVPPPGTLPRSTGLAIVVTRMLDQRPDLESIPLSKLVVAINAVPRVVNLSGVPALARLIREAGLPRARRNGGWRLLVTDELRAFLRDHGQGAAS</sequence>
<accession>G7QC97</accession>
<gene>
    <name evidence="1" type="ORF">DFW101_3547</name>
</gene>
<name>G7QC97_9BACT</name>
<proteinExistence type="predicted"/>
<keyword evidence="2" id="KW-1185">Reference proteome</keyword>
<evidence type="ECO:0000313" key="1">
    <source>
        <dbReference type="EMBL" id="EHJ49543.1"/>
    </source>
</evidence>
<protein>
    <submittedName>
        <fullName evidence="1">Uncharacterized protein</fullName>
    </submittedName>
</protein>
<dbReference type="EMBL" id="CM001368">
    <property type="protein sequence ID" value="EHJ49543.1"/>
    <property type="molecule type" value="Genomic_DNA"/>
</dbReference>
<dbReference type="Proteomes" id="UP000004662">
    <property type="component" value="Chromosome"/>
</dbReference>